<sequence>MSCTTYNGGTDIPPDLPDNVKSFLFHWYLDANLNSLIFYALLHGMYTGILAVALWNIFINKCLPIRRALVIIIILLYALITISFAVNWSLMRSAFIRPTWRRPTGITASISTLCADLYMIWCCWMVWGRRWLIVLFPILSLISATVLIAIEMYCTYVNTSMKIFNTLYISSLLATSLWCTFSIIFRVLTVTGVRHGTGGRLRVYYHFIGVLVESLALYSISMIIYLALVIRNDWRLYYFSAIAGVAKGVAPTLLIGRAAAGHTRPNDDSDESTVSTLHFQASSGLDTASLQESESTRQSAVLEMDIEAQQEQSDELVVVVERTQ</sequence>
<accession>A0A2H3CHK1</accession>
<feature type="transmembrane region" description="Helical" evidence="1">
    <location>
        <begin position="168"/>
        <end position="191"/>
    </location>
</feature>
<keyword evidence="1" id="KW-1133">Transmembrane helix</keyword>
<evidence type="ECO:0000313" key="2">
    <source>
        <dbReference type="EMBL" id="PBK76247.1"/>
    </source>
</evidence>
<feature type="transmembrane region" description="Helical" evidence="1">
    <location>
        <begin position="36"/>
        <end position="56"/>
    </location>
</feature>
<feature type="transmembrane region" description="Helical" evidence="1">
    <location>
        <begin position="68"/>
        <end position="86"/>
    </location>
</feature>
<gene>
    <name evidence="2" type="ORF">ARMSODRAFT_1078439</name>
</gene>
<feature type="transmembrane region" description="Helical" evidence="1">
    <location>
        <begin position="134"/>
        <end position="156"/>
    </location>
</feature>
<keyword evidence="1" id="KW-0472">Membrane</keyword>
<proteinExistence type="predicted"/>
<feature type="transmembrane region" description="Helical" evidence="1">
    <location>
        <begin position="106"/>
        <end position="127"/>
    </location>
</feature>
<keyword evidence="3" id="KW-1185">Reference proteome</keyword>
<evidence type="ECO:0000313" key="3">
    <source>
        <dbReference type="Proteomes" id="UP000218334"/>
    </source>
</evidence>
<evidence type="ECO:0000256" key="1">
    <source>
        <dbReference type="SAM" id="Phobius"/>
    </source>
</evidence>
<protein>
    <submittedName>
        <fullName evidence="2">Uncharacterized protein</fullName>
    </submittedName>
</protein>
<dbReference type="EMBL" id="KZ293416">
    <property type="protein sequence ID" value="PBK76247.1"/>
    <property type="molecule type" value="Genomic_DNA"/>
</dbReference>
<feature type="transmembrane region" description="Helical" evidence="1">
    <location>
        <begin position="203"/>
        <end position="230"/>
    </location>
</feature>
<organism evidence="2 3">
    <name type="scientific">Armillaria solidipes</name>
    <dbReference type="NCBI Taxonomy" id="1076256"/>
    <lineage>
        <taxon>Eukaryota</taxon>
        <taxon>Fungi</taxon>
        <taxon>Dikarya</taxon>
        <taxon>Basidiomycota</taxon>
        <taxon>Agaricomycotina</taxon>
        <taxon>Agaricomycetes</taxon>
        <taxon>Agaricomycetidae</taxon>
        <taxon>Agaricales</taxon>
        <taxon>Marasmiineae</taxon>
        <taxon>Physalacriaceae</taxon>
        <taxon>Armillaria</taxon>
    </lineage>
</organism>
<feature type="transmembrane region" description="Helical" evidence="1">
    <location>
        <begin position="236"/>
        <end position="256"/>
    </location>
</feature>
<keyword evidence="1" id="KW-0812">Transmembrane</keyword>
<name>A0A2H3CHK1_9AGAR</name>
<reference evidence="3" key="1">
    <citation type="journal article" date="2017" name="Nat. Ecol. Evol.">
        <title>Genome expansion and lineage-specific genetic innovations in the forest pathogenic fungi Armillaria.</title>
        <authorList>
            <person name="Sipos G."/>
            <person name="Prasanna A.N."/>
            <person name="Walter M.C."/>
            <person name="O'Connor E."/>
            <person name="Balint B."/>
            <person name="Krizsan K."/>
            <person name="Kiss B."/>
            <person name="Hess J."/>
            <person name="Varga T."/>
            <person name="Slot J."/>
            <person name="Riley R."/>
            <person name="Boka B."/>
            <person name="Rigling D."/>
            <person name="Barry K."/>
            <person name="Lee J."/>
            <person name="Mihaltcheva S."/>
            <person name="LaButti K."/>
            <person name="Lipzen A."/>
            <person name="Waldron R."/>
            <person name="Moloney N.M."/>
            <person name="Sperisen C."/>
            <person name="Kredics L."/>
            <person name="Vagvoelgyi C."/>
            <person name="Patrignani A."/>
            <person name="Fitzpatrick D."/>
            <person name="Nagy I."/>
            <person name="Doyle S."/>
            <person name="Anderson J.B."/>
            <person name="Grigoriev I.V."/>
            <person name="Gueldener U."/>
            <person name="Muensterkoetter M."/>
            <person name="Nagy L.G."/>
        </authorList>
    </citation>
    <scope>NUCLEOTIDE SEQUENCE [LARGE SCALE GENOMIC DNA]</scope>
    <source>
        <strain evidence="3">28-4</strain>
    </source>
</reference>
<dbReference type="AlphaFoldDB" id="A0A2H3CHK1"/>
<dbReference type="Proteomes" id="UP000218334">
    <property type="component" value="Unassembled WGS sequence"/>
</dbReference>